<gene>
    <name evidence="1" type="ORF">E6Q11_02705</name>
</gene>
<name>A0A5C7J7S0_9BACT</name>
<dbReference type="GO" id="GO:0008270">
    <property type="term" value="F:zinc ion binding"/>
    <property type="evidence" value="ECO:0007669"/>
    <property type="project" value="InterPro"/>
</dbReference>
<sequence>MEFIEQLKADATRHRQFDTAQLLQTDLVALVESYGAELYKDGADWHKGRQCPACNSSAIVIGKGKQGHPRFWCNTCTGRSGGSAIDFVEKAEKVDYTAALRILSSRKIQPRPAQPQQQEGTFSAAYWLGKLQEWRPALTPQSVVGQYLLGRGLQPETWAAFGLGACMCEVEGVNYPAVAIPWTVDGQLIGGRYRLALPKSESPTEPGNDKPIRFKWWRGSKASGYLYGDQTGVNHDVLILTEGELNDVSIWQECKDSVDVRSVGSENSTITPEIAERITKTWGHVLVWADKFKVAETWAAAIPGAIPLDTDGVDANQRLQDGDLRAQIAELLVGLGLREESAPATLPPVMPAVIEIGDLTDYVGQDIDAPTWAALQAECHRRYDGLWTMRADQTGQGYHVTGLHAKPLPLEYRGGNP</sequence>
<protein>
    <submittedName>
        <fullName evidence="1">Uncharacterized protein</fullName>
    </submittedName>
</protein>
<accession>A0A5C7J7S0</accession>
<comment type="caution">
    <text evidence="1">The sequence shown here is derived from an EMBL/GenBank/DDBJ whole genome shotgun (WGS) entry which is preliminary data.</text>
</comment>
<evidence type="ECO:0000313" key="2">
    <source>
        <dbReference type="Proteomes" id="UP000321026"/>
    </source>
</evidence>
<proteinExistence type="predicted"/>
<dbReference type="GO" id="GO:0006260">
    <property type="term" value="P:DNA replication"/>
    <property type="evidence" value="ECO:0007669"/>
    <property type="project" value="InterPro"/>
</dbReference>
<dbReference type="EMBL" id="SSDS01000045">
    <property type="protein sequence ID" value="TXG77453.1"/>
    <property type="molecule type" value="Genomic_DNA"/>
</dbReference>
<dbReference type="SUPFAM" id="SSF57783">
    <property type="entry name" value="Zinc beta-ribbon"/>
    <property type="match status" value="1"/>
</dbReference>
<dbReference type="AlphaFoldDB" id="A0A5C7J7S0"/>
<dbReference type="GO" id="GO:0003677">
    <property type="term" value="F:DNA binding"/>
    <property type="evidence" value="ECO:0007669"/>
    <property type="project" value="InterPro"/>
</dbReference>
<organism evidence="1 2">
    <name type="scientific">Candidatus Dojkabacteria bacterium</name>
    <dbReference type="NCBI Taxonomy" id="2099670"/>
    <lineage>
        <taxon>Bacteria</taxon>
        <taxon>Candidatus Dojkabacteria</taxon>
    </lineage>
</organism>
<dbReference type="Proteomes" id="UP000321026">
    <property type="component" value="Unassembled WGS sequence"/>
</dbReference>
<reference evidence="1 2" key="1">
    <citation type="submission" date="2018-09" db="EMBL/GenBank/DDBJ databases">
        <title>Metagenome Assembled Genomes from an Advanced Water Purification Facility.</title>
        <authorList>
            <person name="Stamps B.W."/>
            <person name="Spear J.R."/>
        </authorList>
    </citation>
    <scope>NUCLEOTIDE SEQUENCE [LARGE SCALE GENOMIC DNA]</scope>
    <source>
        <strain evidence="1">Bin_63_2</strain>
    </source>
</reference>
<dbReference type="InterPro" id="IPR036977">
    <property type="entry name" value="DNA_primase_Znf_CHC2"/>
</dbReference>
<evidence type="ECO:0000313" key="1">
    <source>
        <dbReference type="EMBL" id="TXG77453.1"/>
    </source>
</evidence>
<dbReference type="Gene3D" id="3.90.580.10">
    <property type="entry name" value="Zinc finger, CHC2-type domain"/>
    <property type="match status" value="1"/>
</dbReference>